<accession>U1GP41</accession>
<sequence length="317" mass="35768">MIASPNSFEVHGKVGHKDRERLARAVTPDLAYAIILCLTSHVCSIQNPRLHATVDTYCLELLRSTTSGALAALPRSRSRSRFAQVTLKKHNHGKLRKYLSTIPINLIEAFLTSTRLVEHAIDPPSTNPSERPRRPDLSTFFSTLSQITPDTSVPRTRQHAVPVPNEVSAAFRNLADAFGVMRRDSGDTDSELLDSLIESLMSSAERPPREVEGVDEEYIAGLERVSIKKVRKEDDCPICGNPFSDDPHPLLVRLPCHSSHIFDLECVRPWLRLRGTCPLDRVDLGKRERERKKKHLEDIKKNAKPEDEEEEWDGLYG</sequence>
<evidence type="ECO:0000256" key="1">
    <source>
        <dbReference type="ARBA" id="ARBA00022723"/>
    </source>
</evidence>
<dbReference type="HOGENOM" id="CLU_076142_0_1_1"/>
<name>U1GP41_ENDPU</name>
<dbReference type="InterPro" id="IPR001841">
    <property type="entry name" value="Znf_RING"/>
</dbReference>
<feature type="compositionally biased region" description="Acidic residues" evidence="5">
    <location>
        <begin position="306"/>
        <end position="317"/>
    </location>
</feature>
<dbReference type="InterPro" id="IPR013083">
    <property type="entry name" value="Znf_RING/FYVE/PHD"/>
</dbReference>
<dbReference type="OrthoDB" id="8062037at2759"/>
<keyword evidence="8" id="KW-1185">Reference proteome</keyword>
<dbReference type="GO" id="GO:0005737">
    <property type="term" value="C:cytoplasm"/>
    <property type="evidence" value="ECO:0007669"/>
    <property type="project" value="TreeGrafter"/>
</dbReference>
<proteinExistence type="predicted"/>
<keyword evidence="2 4" id="KW-0863">Zinc-finger</keyword>
<keyword evidence="3" id="KW-0862">Zinc</keyword>
<dbReference type="Proteomes" id="UP000019373">
    <property type="component" value="Unassembled WGS sequence"/>
</dbReference>
<organism evidence="7 8">
    <name type="scientific">Endocarpon pusillum (strain Z07020 / HMAS-L-300199)</name>
    <name type="common">Lichen-forming fungus</name>
    <dbReference type="NCBI Taxonomy" id="1263415"/>
    <lineage>
        <taxon>Eukaryota</taxon>
        <taxon>Fungi</taxon>
        <taxon>Dikarya</taxon>
        <taxon>Ascomycota</taxon>
        <taxon>Pezizomycotina</taxon>
        <taxon>Eurotiomycetes</taxon>
        <taxon>Chaetothyriomycetidae</taxon>
        <taxon>Verrucariales</taxon>
        <taxon>Verrucariaceae</taxon>
        <taxon>Endocarpon</taxon>
    </lineage>
</organism>
<dbReference type="GO" id="GO:0008270">
    <property type="term" value="F:zinc ion binding"/>
    <property type="evidence" value="ECO:0007669"/>
    <property type="project" value="UniProtKB-KW"/>
</dbReference>
<evidence type="ECO:0000256" key="3">
    <source>
        <dbReference type="ARBA" id="ARBA00022833"/>
    </source>
</evidence>
<dbReference type="eggNOG" id="KOG0800">
    <property type="taxonomic scope" value="Eukaryota"/>
</dbReference>
<dbReference type="EMBL" id="KE720898">
    <property type="protein sequence ID" value="ERF74068.1"/>
    <property type="molecule type" value="Genomic_DNA"/>
</dbReference>
<reference evidence="8" key="1">
    <citation type="journal article" date="2014" name="BMC Genomics">
        <title>Genome characteristics reveal the impact of lichenization on lichen-forming fungus Endocarpon pusillum Hedwig (Verrucariales, Ascomycota).</title>
        <authorList>
            <person name="Wang Y.-Y."/>
            <person name="Liu B."/>
            <person name="Zhang X.-Y."/>
            <person name="Zhou Q.-M."/>
            <person name="Zhang T."/>
            <person name="Li H."/>
            <person name="Yu Y.-F."/>
            <person name="Zhang X.-L."/>
            <person name="Hao X.-Y."/>
            <person name="Wang M."/>
            <person name="Wang L."/>
            <person name="Wei J.-C."/>
        </authorList>
    </citation>
    <scope>NUCLEOTIDE SEQUENCE [LARGE SCALE GENOMIC DNA]</scope>
    <source>
        <strain evidence="8">Z07020 / HMAS-L-300199</strain>
    </source>
</reference>
<feature type="domain" description="RING-type" evidence="6">
    <location>
        <begin position="236"/>
        <end position="281"/>
    </location>
</feature>
<feature type="region of interest" description="Disordered" evidence="5">
    <location>
        <begin position="291"/>
        <end position="317"/>
    </location>
</feature>
<dbReference type="SUPFAM" id="SSF57850">
    <property type="entry name" value="RING/U-box"/>
    <property type="match status" value="1"/>
</dbReference>
<keyword evidence="1" id="KW-0479">Metal-binding</keyword>
<evidence type="ECO:0000313" key="7">
    <source>
        <dbReference type="EMBL" id="ERF74068.1"/>
    </source>
</evidence>
<dbReference type="PANTHER" id="PTHR15710:SF241">
    <property type="entry name" value="RING-TYPE DOMAIN-CONTAINING PROTEIN"/>
    <property type="match status" value="1"/>
</dbReference>
<dbReference type="PROSITE" id="PS50089">
    <property type="entry name" value="ZF_RING_2"/>
    <property type="match status" value="1"/>
</dbReference>
<protein>
    <recommendedName>
        <fullName evidence="6">RING-type domain-containing protein</fullName>
    </recommendedName>
</protein>
<dbReference type="PANTHER" id="PTHR15710">
    <property type="entry name" value="E3 UBIQUITIN-PROTEIN LIGASE PRAJA"/>
    <property type="match status" value="1"/>
</dbReference>
<evidence type="ECO:0000259" key="6">
    <source>
        <dbReference type="PROSITE" id="PS50089"/>
    </source>
</evidence>
<dbReference type="Gene3D" id="3.30.40.10">
    <property type="entry name" value="Zinc/RING finger domain, C3HC4 (zinc finger)"/>
    <property type="match status" value="1"/>
</dbReference>
<feature type="compositionally biased region" description="Basic and acidic residues" evidence="5">
    <location>
        <begin position="295"/>
        <end position="305"/>
    </location>
</feature>
<gene>
    <name evidence="7" type="ORF">EPUS_08116</name>
</gene>
<dbReference type="RefSeq" id="XP_007800268.1">
    <property type="nucleotide sequence ID" value="XM_007802077.1"/>
</dbReference>
<dbReference type="OMA" id="EHAIDPP"/>
<evidence type="ECO:0000256" key="2">
    <source>
        <dbReference type="ARBA" id="ARBA00022771"/>
    </source>
</evidence>
<dbReference type="Pfam" id="PF13639">
    <property type="entry name" value="zf-RING_2"/>
    <property type="match status" value="1"/>
</dbReference>
<evidence type="ECO:0000256" key="5">
    <source>
        <dbReference type="SAM" id="MobiDB-lite"/>
    </source>
</evidence>
<evidence type="ECO:0000256" key="4">
    <source>
        <dbReference type="PROSITE-ProRule" id="PRU00175"/>
    </source>
</evidence>
<dbReference type="GeneID" id="19242967"/>
<dbReference type="AlphaFoldDB" id="U1GP41"/>
<dbReference type="GO" id="GO:0016567">
    <property type="term" value="P:protein ubiquitination"/>
    <property type="evidence" value="ECO:0007669"/>
    <property type="project" value="TreeGrafter"/>
</dbReference>
<dbReference type="GO" id="GO:0061630">
    <property type="term" value="F:ubiquitin protein ligase activity"/>
    <property type="evidence" value="ECO:0007669"/>
    <property type="project" value="TreeGrafter"/>
</dbReference>
<evidence type="ECO:0000313" key="8">
    <source>
        <dbReference type="Proteomes" id="UP000019373"/>
    </source>
</evidence>